<protein>
    <submittedName>
        <fullName evidence="2">Uncharacterized protein</fullName>
    </submittedName>
</protein>
<feature type="compositionally biased region" description="Basic and acidic residues" evidence="1">
    <location>
        <begin position="1"/>
        <end position="10"/>
    </location>
</feature>
<organism evidence="2 3">
    <name type="scientific">Parelaphostrongylus tenuis</name>
    <name type="common">Meningeal worm</name>
    <dbReference type="NCBI Taxonomy" id="148309"/>
    <lineage>
        <taxon>Eukaryota</taxon>
        <taxon>Metazoa</taxon>
        <taxon>Ecdysozoa</taxon>
        <taxon>Nematoda</taxon>
        <taxon>Chromadorea</taxon>
        <taxon>Rhabditida</taxon>
        <taxon>Rhabditina</taxon>
        <taxon>Rhabditomorpha</taxon>
        <taxon>Strongyloidea</taxon>
        <taxon>Metastrongylidae</taxon>
        <taxon>Parelaphostrongylus</taxon>
    </lineage>
</organism>
<gene>
    <name evidence="2" type="ORF">KIN20_035655</name>
</gene>
<feature type="region of interest" description="Disordered" evidence="1">
    <location>
        <begin position="1"/>
        <end position="34"/>
    </location>
</feature>
<evidence type="ECO:0000313" key="3">
    <source>
        <dbReference type="Proteomes" id="UP001196413"/>
    </source>
</evidence>
<comment type="caution">
    <text evidence="2">The sequence shown here is derived from an EMBL/GenBank/DDBJ whole genome shotgun (WGS) entry which is preliminary data.</text>
</comment>
<dbReference type="EMBL" id="JAHQIW010007254">
    <property type="protein sequence ID" value="KAJ1373294.1"/>
    <property type="molecule type" value="Genomic_DNA"/>
</dbReference>
<evidence type="ECO:0000313" key="2">
    <source>
        <dbReference type="EMBL" id="KAJ1373294.1"/>
    </source>
</evidence>
<name>A0AAD5WJV9_PARTN</name>
<proteinExistence type="predicted"/>
<sequence>MRTKAERVRPGYDQPNPRKMPEAVSRRKQQAQVRFTRKELTSTTGYFTFGCGRNFSYNRKIALKDFKRNVN</sequence>
<dbReference type="AlphaFoldDB" id="A0AAD5WJV9"/>
<evidence type="ECO:0000256" key="1">
    <source>
        <dbReference type="SAM" id="MobiDB-lite"/>
    </source>
</evidence>
<keyword evidence="3" id="KW-1185">Reference proteome</keyword>
<reference evidence="2" key="1">
    <citation type="submission" date="2021-06" db="EMBL/GenBank/DDBJ databases">
        <title>Parelaphostrongylus tenuis whole genome reference sequence.</title>
        <authorList>
            <person name="Garwood T.J."/>
            <person name="Larsen P.A."/>
            <person name="Fountain-Jones N.M."/>
            <person name="Garbe J.R."/>
            <person name="Macchietto M.G."/>
            <person name="Kania S.A."/>
            <person name="Gerhold R.W."/>
            <person name="Richards J.E."/>
            <person name="Wolf T.M."/>
        </authorList>
    </citation>
    <scope>NUCLEOTIDE SEQUENCE</scope>
    <source>
        <strain evidence="2">MNPRO001-30</strain>
        <tissue evidence="2">Meninges</tissue>
    </source>
</reference>
<dbReference type="Proteomes" id="UP001196413">
    <property type="component" value="Unassembled WGS sequence"/>
</dbReference>
<accession>A0AAD5WJV9</accession>